<keyword evidence="7 9" id="KW-0472">Membrane</keyword>
<keyword evidence="8 11" id="KW-0496">Mitochondrion</keyword>
<dbReference type="Gene3D" id="1.10.287.70">
    <property type="match status" value="1"/>
</dbReference>
<dbReference type="InterPro" id="IPR033945">
    <property type="entry name" value="Cyt_c_oxase_su3_dom"/>
</dbReference>
<keyword evidence="5" id="KW-1278">Translocase</keyword>
<feature type="transmembrane region" description="Helical" evidence="9">
    <location>
        <begin position="45"/>
        <end position="63"/>
    </location>
</feature>
<evidence type="ECO:0000256" key="7">
    <source>
        <dbReference type="ARBA" id="ARBA00023136"/>
    </source>
</evidence>
<dbReference type="Gene3D" id="1.20.120.80">
    <property type="entry name" value="Cytochrome c oxidase, subunit III, four-helix bundle"/>
    <property type="match status" value="1"/>
</dbReference>
<proteinExistence type="inferred from homology"/>
<feature type="transmembrane region" description="Helical" evidence="9">
    <location>
        <begin position="243"/>
        <end position="263"/>
    </location>
</feature>
<dbReference type="Pfam" id="PF00510">
    <property type="entry name" value="COX3"/>
    <property type="match status" value="1"/>
</dbReference>
<dbReference type="GO" id="GO:0006123">
    <property type="term" value="P:mitochondrial electron transport, cytochrome c to oxygen"/>
    <property type="evidence" value="ECO:0007669"/>
    <property type="project" value="TreeGrafter"/>
</dbReference>
<feature type="transmembrane region" description="Helical" evidence="9">
    <location>
        <begin position="21"/>
        <end position="39"/>
    </location>
</feature>
<comment type="function">
    <text evidence="8">Component of the cytochrome c oxidase, the last enzyme in the mitochondrial electron transport chain which drives oxidative phosphorylation. The respiratory chain contains 3 multisubunit complexes succinate dehydrogenase (complex II, CII), ubiquinol-cytochrome c oxidoreductase (cytochrome b-c1 complex, complex III, CIII) and cytochrome c oxidase (complex IV, CIV), that cooperate to transfer electrons derived from NADH and succinate to molecular oxygen, creating an electrochemical gradient over the inner membrane that drives transmembrane transport and the ATP synthase. Cytochrome c oxidase is the component of the respiratory chain that catalyzes the reduction of oxygen to water. Electrons originating from reduced cytochrome c in the intermembrane space (IMS) are transferred via the dinuclear copper A center (CU(A)) of subunit 2 and heme A of subunit 1 to the active site in subunit 1, a binuclear center (BNC) formed by heme A3 and copper B (CU(B)). The BNC reduces molecular oxygen to 2 water molecules using 4 electrons from cytochrome c in the IMS and 4 protons from the mitochondrial matrix.</text>
</comment>
<feature type="transmembrane region" description="Helical" evidence="9">
    <location>
        <begin position="84"/>
        <end position="106"/>
    </location>
</feature>
<evidence type="ECO:0000256" key="8">
    <source>
        <dbReference type="RuleBase" id="RU003375"/>
    </source>
</evidence>
<dbReference type="InterPro" id="IPR000298">
    <property type="entry name" value="Cyt_c_oxidase-like_su3"/>
</dbReference>
<evidence type="ECO:0000259" key="10">
    <source>
        <dbReference type="PROSITE" id="PS50253"/>
    </source>
</evidence>
<dbReference type="InterPro" id="IPR035973">
    <property type="entry name" value="Cyt_c_oxidase_su3-like_sf"/>
</dbReference>
<keyword evidence="6 9" id="KW-1133">Transmembrane helix</keyword>
<name>A0A0F6QSY1_9BIVA</name>
<dbReference type="InterPro" id="IPR013833">
    <property type="entry name" value="Cyt_c_oxidase_su3_a-hlx"/>
</dbReference>
<gene>
    <name evidence="11" type="primary">cox3</name>
</gene>
<dbReference type="CDD" id="cd01665">
    <property type="entry name" value="Cyt_c_Oxidase_III"/>
    <property type="match status" value="1"/>
</dbReference>
<keyword evidence="4 8" id="KW-0812">Transmembrane</keyword>
<accession>A0A0F6QSY1</accession>
<evidence type="ECO:0000256" key="2">
    <source>
        <dbReference type="ARBA" id="ARBA00010581"/>
    </source>
</evidence>
<dbReference type="GO" id="GO:0005739">
    <property type="term" value="C:mitochondrion"/>
    <property type="evidence" value="ECO:0007669"/>
    <property type="project" value="TreeGrafter"/>
</dbReference>
<feature type="transmembrane region" description="Helical" evidence="9">
    <location>
        <begin position="162"/>
        <end position="183"/>
    </location>
</feature>
<geneLocation type="mitochondrion" evidence="11"/>
<comment type="subcellular location">
    <subcellularLocation>
        <location evidence="1">Membrane</location>
        <topology evidence="1">Multi-pass membrane protein</topology>
    </subcellularLocation>
</comment>
<dbReference type="PANTHER" id="PTHR11403:SF7">
    <property type="entry name" value="CYTOCHROME C OXIDASE SUBUNIT 3"/>
    <property type="match status" value="1"/>
</dbReference>
<dbReference type="GO" id="GO:0016020">
    <property type="term" value="C:membrane"/>
    <property type="evidence" value="ECO:0007669"/>
    <property type="project" value="UniProtKB-SubCell"/>
</dbReference>
<dbReference type="EMBL" id="KP900974">
    <property type="protein sequence ID" value="AKE35599.1"/>
    <property type="molecule type" value="Genomic_DNA"/>
</dbReference>
<organism evidence="11">
    <name type="scientific">Pecten albicans</name>
    <dbReference type="NCBI Taxonomy" id="106278"/>
    <lineage>
        <taxon>Eukaryota</taxon>
        <taxon>Metazoa</taxon>
        <taxon>Spiralia</taxon>
        <taxon>Lophotrochozoa</taxon>
        <taxon>Mollusca</taxon>
        <taxon>Bivalvia</taxon>
        <taxon>Autobranchia</taxon>
        <taxon>Pteriomorphia</taxon>
        <taxon>Pectinida</taxon>
        <taxon>Pectinoidea</taxon>
        <taxon>Pectinidae</taxon>
        <taxon>Pecten</taxon>
    </lineage>
</organism>
<evidence type="ECO:0000256" key="6">
    <source>
        <dbReference type="ARBA" id="ARBA00022989"/>
    </source>
</evidence>
<feature type="transmembrane region" description="Helical" evidence="9">
    <location>
        <begin position="195"/>
        <end position="222"/>
    </location>
</feature>
<comment type="similarity">
    <text evidence="2 8">Belongs to the cytochrome c oxidase subunit 3 family.</text>
</comment>
<dbReference type="AlphaFoldDB" id="A0A0F6QSY1"/>
<dbReference type="GO" id="GO:0004129">
    <property type="term" value="F:cytochrome-c oxidase activity"/>
    <property type="evidence" value="ECO:0007669"/>
    <property type="project" value="InterPro"/>
</dbReference>
<dbReference type="PROSITE" id="PS50253">
    <property type="entry name" value="COX3"/>
    <property type="match status" value="1"/>
</dbReference>
<evidence type="ECO:0000256" key="5">
    <source>
        <dbReference type="ARBA" id="ARBA00022967"/>
    </source>
</evidence>
<feature type="transmembrane region" description="Helical" evidence="9">
    <location>
        <begin position="126"/>
        <end position="150"/>
    </location>
</feature>
<protein>
    <recommendedName>
        <fullName evidence="3 8">Cytochrome c oxidase subunit 3</fullName>
    </recommendedName>
</protein>
<evidence type="ECO:0000256" key="9">
    <source>
        <dbReference type="SAM" id="Phobius"/>
    </source>
</evidence>
<evidence type="ECO:0000313" key="11">
    <source>
        <dbReference type="EMBL" id="AKE35599.1"/>
    </source>
</evidence>
<sequence>MLSGVKLVKRCPFHRVDPSPWPFLTAWSLGVSAMMFAQFLHGDPFYRVLVGLGLAISCIYWWFVDIITEATYMGKHTRRVQRGIRIGFCMFLISETMFFASFFWAFFHSALAPGMALGFFWPQEIYTMPCWGLPLLNTSLLLSTVFPCNMAQAAIKAAELKIALYTLGLVMFLGACFVCVQGYEIYMAKFTVADGVYGCCFFSLTGLHGLHVVGGLLFLFIAWNRARLGHFSSSRHLNLTFSIWYWHFVDVIWIFVFSFIYVWSNLGWQWTFNDVYTKLLSAYSMVGG</sequence>
<evidence type="ECO:0000256" key="1">
    <source>
        <dbReference type="ARBA" id="ARBA00004141"/>
    </source>
</evidence>
<dbReference type="InterPro" id="IPR024791">
    <property type="entry name" value="Cyt_c/ubiquinol_Oxase_su3"/>
</dbReference>
<evidence type="ECO:0000256" key="4">
    <source>
        <dbReference type="ARBA" id="ARBA00022692"/>
    </source>
</evidence>
<dbReference type="PANTHER" id="PTHR11403">
    <property type="entry name" value="CYTOCHROME C OXIDASE SUBUNIT III"/>
    <property type="match status" value="1"/>
</dbReference>
<reference evidence="11" key="1">
    <citation type="journal article" date="2015" name="Biochem. Syst. Ecol.">
        <title>The mitochondrial genomes of Pecten albicans and Pecten maximus (Bivalvia: Pectinidae) reveal a novel gene arrangement with low genetic differentiation.</title>
        <authorList>
            <person name="Marin A."/>
            <person name="Fujimoto T."/>
            <person name="Arai K."/>
        </authorList>
    </citation>
    <scope>NUCLEOTIDE SEQUENCE</scope>
</reference>
<feature type="domain" description="Heme-copper oxidase subunit III family profile" evidence="10">
    <location>
        <begin position="9"/>
        <end position="265"/>
    </location>
</feature>
<evidence type="ECO:0000256" key="3">
    <source>
        <dbReference type="ARBA" id="ARBA00015944"/>
    </source>
</evidence>
<dbReference type="SUPFAM" id="SSF81452">
    <property type="entry name" value="Cytochrome c oxidase subunit III-like"/>
    <property type="match status" value="1"/>
</dbReference>